<keyword evidence="1" id="KW-0812">Transmembrane</keyword>
<keyword evidence="1" id="KW-1133">Transmembrane helix</keyword>
<sequence length="288" mass="32152">MGIYTIVYGGTLYVCLTKTTPNTSNRVVLPTITILYLFALVYFILVWYILNWTYVLHGDTKASIFVASYAPPGWFNIADELLQGLPIVIADALLIWRCYHVWGKSWKAISFPSFFLVSELILGISDVILESQVPLYSMAGSSTLARKIKTALAFTSVITTSSSTFLIGYKIRTVSNGIGQSSTRYIRIFTIILESSAIYSVVLLMFALTFLPVFDSDNLESPLSQAGIYVASLLNIISVCEMRISDLLDAEDPYLGTATDHYGPVDCAIHFKQQDFDGYKNQRVYNEL</sequence>
<protein>
    <submittedName>
        <fullName evidence="2">Uncharacterized protein</fullName>
    </submittedName>
</protein>
<feature type="transmembrane region" description="Helical" evidence="1">
    <location>
        <begin position="81"/>
        <end position="99"/>
    </location>
</feature>
<dbReference type="EMBL" id="JAFIQS010000006">
    <property type="protein sequence ID" value="KAG5168581.1"/>
    <property type="molecule type" value="Genomic_DNA"/>
</dbReference>
<accession>A0A8H7XVR1</accession>
<keyword evidence="1" id="KW-0472">Membrane</keyword>
<feature type="transmembrane region" description="Helical" evidence="1">
    <location>
        <begin position="148"/>
        <end position="167"/>
    </location>
</feature>
<feature type="transmembrane region" description="Helical" evidence="1">
    <location>
        <begin position="188"/>
        <end position="214"/>
    </location>
</feature>
<reference evidence="2" key="1">
    <citation type="submission" date="2021-02" db="EMBL/GenBank/DDBJ databases">
        <title>Psilocybe cubensis genome.</title>
        <authorList>
            <person name="Mckernan K.J."/>
            <person name="Crawford S."/>
            <person name="Trippe A."/>
            <person name="Kane L.T."/>
            <person name="Mclaughlin S."/>
        </authorList>
    </citation>
    <scope>NUCLEOTIDE SEQUENCE [LARGE SCALE GENOMIC DNA]</scope>
    <source>
        <strain evidence="2">MGC-MH-2018</strain>
    </source>
</reference>
<comment type="caution">
    <text evidence="2">The sequence shown here is derived from an EMBL/GenBank/DDBJ whole genome shotgun (WGS) entry which is preliminary data.</text>
</comment>
<proteinExistence type="predicted"/>
<evidence type="ECO:0000313" key="2">
    <source>
        <dbReference type="EMBL" id="KAG5168581.1"/>
    </source>
</evidence>
<feature type="transmembrane region" description="Helical" evidence="1">
    <location>
        <begin position="111"/>
        <end position="128"/>
    </location>
</feature>
<name>A0A8H7XVR1_PSICU</name>
<organism evidence="2">
    <name type="scientific">Psilocybe cubensis</name>
    <name type="common">Psychedelic mushroom</name>
    <name type="synonym">Stropharia cubensis</name>
    <dbReference type="NCBI Taxonomy" id="181762"/>
    <lineage>
        <taxon>Eukaryota</taxon>
        <taxon>Fungi</taxon>
        <taxon>Dikarya</taxon>
        <taxon>Basidiomycota</taxon>
        <taxon>Agaricomycotina</taxon>
        <taxon>Agaricomycetes</taxon>
        <taxon>Agaricomycetidae</taxon>
        <taxon>Agaricales</taxon>
        <taxon>Agaricineae</taxon>
        <taxon>Strophariaceae</taxon>
        <taxon>Psilocybe</taxon>
    </lineage>
</organism>
<feature type="transmembrane region" description="Helical" evidence="1">
    <location>
        <begin position="27"/>
        <end position="50"/>
    </location>
</feature>
<feature type="transmembrane region" description="Helical" evidence="1">
    <location>
        <begin position="226"/>
        <end position="244"/>
    </location>
</feature>
<evidence type="ECO:0000256" key="1">
    <source>
        <dbReference type="SAM" id="Phobius"/>
    </source>
</evidence>
<gene>
    <name evidence="2" type="ORF">JR316_007182</name>
</gene>
<dbReference type="AlphaFoldDB" id="A0A8H7XVR1"/>
<dbReference type="OrthoDB" id="2873242at2759"/>